<keyword evidence="3" id="KW-1185">Reference proteome</keyword>
<organism evidence="2 3">
    <name type="scientific">Lentinula lateritia</name>
    <dbReference type="NCBI Taxonomy" id="40482"/>
    <lineage>
        <taxon>Eukaryota</taxon>
        <taxon>Fungi</taxon>
        <taxon>Dikarya</taxon>
        <taxon>Basidiomycota</taxon>
        <taxon>Agaricomycotina</taxon>
        <taxon>Agaricomycetes</taxon>
        <taxon>Agaricomycetidae</taxon>
        <taxon>Agaricales</taxon>
        <taxon>Marasmiineae</taxon>
        <taxon>Omphalotaceae</taxon>
        <taxon>Lentinula</taxon>
    </lineage>
</organism>
<dbReference type="Proteomes" id="UP001150217">
    <property type="component" value="Unassembled WGS sequence"/>
</dbReference>
<accession>A0ABQ8VEX6</accession>
<evidence type="ECO:0000313" key="2">
    <source>
        <dbReference type="EMBL" id="KAJ4491840.1"/>
    </source>
</evidence>
<comment type="caution">
    <text evidence="2">The sequence shown here is derived from an EMBL/GenBank/DDBJ whole genome shotgun (WGS) entry which is preliminary data.</text>
</comment>
<proteinExistence type="predicted"/>
<feature type="chain" id="PRO_5045671611" evidence="1">
    <location>
        <begin position="27"/>
        <end position="172"/>
    </location>
</feature>
<sequence length="172" mass="18943">MRCTQPYGISLCVVLGIFRLVCVALGSPIQNPSSLQVETAKPSTSPNIIVQFHGTQPVDEGVMQIARVNVQTLLHLSARKISGTPDLTVHEWRGNPQFSAEYKHVTFLVIVTGLGKEDSGGYTGYYIYTGVPKPYQLNDMKWVERVMTAKLIDPHGNTVLELPCAETSQEVL</sequence>
<protein>
    <submittedName>
        <fullName evidence="2">Uncharacterized protein</fullName>
    </submittedName>
</protein>
<reference evidence="2" key="1">
    <citation type="submission" date="2022-08" db="EMBL/GenBank/DDBJ databases">
        <title>A Global Phylogenomic Analysis of the Shiitake Genus Lentinula.</title>
        <authorList>
            <consortium name="DOE Joint Genome Institute"/>
            <person name="Sierra-Patev S."/>
            <person name="Min B."/>
            <person name="Naranjo-Ortiz M."/>
            <person name="Looney B."/>
            <person name="Konkel Z."/>
            <person name="Slot J.C."/>
            <person name="Sakamoto Y."/>
            <person name="Steenwyk J.L."/>
            <person name="Rokas A."/>
            <person name="Carro J."/>
            <person name="Camarero S."/>
            <person name="Ferreira P."/>
            <person name="Molpeceres G."/>
            <person name="Ruiz-Duenas F.J."/>
            <person name="Serrano A."/>
            <person name="Henrissat B."/>
            <person name="Drula E."/>
            <person name="Hughes K.W."/>
            <person name="Mata J.L."/>
            <person name="Ishikawa N.K."/>
            <person name="Vargas-Isla R."/>
            <person name="Ushijima S."/>
            <person name="Smith C.A."/>
            <person name="Ahrendt S."/>
            <person name="Andreopoulos W."/>
            <person name="He G."/>
            <person name="Labutti K."/>
            <person name="Lipzen A."/>
            <person name="Ng V."/>
            <person name="Riley R."/>
            <person name="Sandor L."/>
            <person name="Barry K."/>
            <person name="Martinez A.T."/>
            <person name="Xiao Y."/>
            <person name="Gibbons J.G."/>
            <person name="Terashima K."/>
            <person name="Grigoriev I.V."/>
            <person name="Hibbett D.S."/>
        </authorList>
    </citation>
    <scope>NUCLEOTIDE SEQUENCE</scope>
    <source>
        <strain evidence="2">RHP3577 ss4</strain>
    </source>
</reference>
<evidence type="ECO:0000256" key="1">
    <source>
        <dbReference type="SAM" id="SignalP"/>
    </source>
</evidence>
<feature type="signal peptide" evidence="1">
    <location>
        <begin position="1"/>
        <end position="26"/>
    </location>
</feature>
<keyword evidence="1" id="KW-0732">Signal</keyword>
<gene>
    <name evidence="2" type="ORF">C8R41DRAFT_369295</name>
</gene>
<name>A0ABQ8VEX6_9AGAR</name>
<dbReference type="EMBL" id="JANVFT010000040">
    <property type="protein sequence ID" value="KAJ4491840.1"/>
    <property type="molecule type" value="Genomic_DNA"/>
</dbReference>
<evidence type="ECO:0000313" key="3">
    <source>
        <dbReference type="Proteomes" id="UP001150217"/>
    </source>
</evidence>